<evidence type="ECO:0000313" key="1">
    <source>
        <dbReference type="EMBL" id="MBW8288540.1"/>
    </source>
</evidence>
<dbReference type="Proteomes" id="UP000711178">
    <property type="component" value="Unassembled WGS sequence"/>
</dbReference>
<keyword evidence="2" id="KW-1185">Reference proteome</keyword>
<dbReference type="NCBIfam" id="TIGR02555">
    <property type="entry name" value="OrgA_MxiK"/>
    <property type="match status" value="1"/>
</dbReference>
<accession>A0ABS7FEN6</accession>
<reference evidence="1 2" key="1">
    <citation type="submission" date="2021-05" db="EMBL/GenBank/DDBJ databases">
        <title>Draft Whole Genome Sequencing Of Biosensor Chromobacterium violaceum Strain CV026 Reveals A Regulatory RNA In Chromobacterium violaceum Phenotype Regulatory Network.</title>
        <authorList>
            <person name="Hong K.W."/>
            <person name="Chan K.G."/>
            <person name="Chang C.-Y."/>
        </authorList>
    </citation>
    <scope>NUCLEOTIDE SEQUENCE [LARGE SCALE GENOMIC DNA]</scope>
    <source>
        <strain evidence="1 2">ATCC 31532</strain>
    </source>
</reference>
<gene>
    <name evidence="1" type="ORF">KIF53_12965</name>
</gene>
<dbReference type="RefSeq" id="WP_047243326.1">
    <property type="nucleotide sequence ID" value="NZ_CP142381.1"/>
</dbReference>
<dbReference type="Pfam" id="PF09482">
    <property type="entry name" value="OrgA_MxiK"/>
    <property type="match status" value="1"/>
</dbReference>
<organism evidence="1 2">
    <name type="scientific">Chromobacterium subtsugae</name>
    <dbReference type="NCBI Taxonomy" id="251747"/>
    <lineage>
        <taxon>Bacteria</taxon>
        <taxon>Pseudomonadati</taxon>
        <taxon>Pseudomonadota</taxon>
        <taxon>Betaproteobacteria</taxon>
        <taxon>Neisseriales</taxon>
        <taxon>Chromobacteriaceae</taxon>
        <taxon>Chromobacterium</taxon>
    </lineage>
</organism>
<sequence length="192" mass="20822">MADTGLGSQACAILFDPLGYLHRERLSLPDEMRGGGQRAAVNDMLIAAYRLDTAWPAGPHSHATRQWLRHWARLPQAAYLMGCQLLRPSLARQGALLRLPPWARDFAAMPLAAPAAPALPRAPDHADLLAAGYGQLLAWSGQLPRALVQRLPLLFPPAAVLAARPAALPDPLLLTLALQHAQRHPHSPSFLH</sequence>
<dbReference type="EMBL" id="JAHDTB010000010">
    <property type="protein sequence ID" value="MBW8288540.1"/>
    <property type="molecule type" value="Genomic_DNA"/>
</dbReference>
<evidence type="ECO:0000313" key="2">
    <source>
        <dbReference type="Proteomes" id="UP000711178"/>
    </source>
</evidence>
<name>A0ABS7FEN6_9NEIS</name>
<dbReference type="GeneID" id="89686114"/>
<proteinExistence type="predicted"/>
<dbReference type="InterPro" id="IPR013388">
    <property type="entry name" value="T3SS_OrgA/MxiK"/>
</dbReference>
<protein>
    <submittedName>
        <fullName evidence="1">Type III secretion apparatus protein OrgA/MxiK</fullName>
    </submittedName>
</protein>
<comment type="caution">
    <text evidence="1">The sequence shown here is derived from an EMBL/GenBank/DDBJ whole genome shotgun (WGS) entry which is preliminary data.</text>
</comment>